<reference evidence="1" key="1">
    <citation type="journal article" date="2020" name="Stud. Mycol.">
        <title>101 Dothideomycetes genomes: a test case for predicting lifestyles and emergence of pathogens.</title>
        <authorList>
            <person name="Haridas S."/>
            <person name="Albert R."/>
            <person name="Binder M."/>
            <person name="Bloem J."/>
            <person name="Labutti K."/>
            <person name="Salamov A."/>
            <person name="Andreopoulos B."/>
            <person name="Baker S."/>
            <person name="Barry K."/>
            <person name="Bills G."/>
            <person name="Bluhm B."/>
            <person name="Cannon C."/>
            <person name="Castanera R."/>
            <person name="Culley D."/>
            <person name="Daum C."/>
            <person name="Ezra D."/>
            <person name="Gonzalez J."/>
            <person name="Henrissat B."/>
            <person name="Kuo A."/>
            <person name="Liang C."/>
            <person name="Lipzen A."/>
            <person name="Lutzoni F."/>
            <person name="Magnuson J."/>
            <person name="Mondo S."/>
            <person name="Nolan M."/>
            <person name="Ohm R."/>
            <person name="Pangilinan J."/>
            <person name="Park H.-J."/>
            <person name="Ramirez L."/>
            <person name="Alfaro M."/>
            <person name="Sun H."/>
            <person name="Tritt A."/>
            <person name="Yoshinaga Y."/>
            <person name="Zwiers L.-H."/>
            <person name="Turgeon B."/>
            <person name="Goodwin S."/>
            <person name="Spatafora J."/>
            <person name="Crous P."/>
            <person name="Grigoriev I."/>
        </authorList>
    </citation>
    <scope>NUCLEOTIDE SEQUENCE</scope>
    <source>
        <strain evidence="1">CBS 122367</strain>
    </source>
</reference>
<sequence length="135" mass="15192">MDPTSSKSFPTHLIVTDISTPSQPSNYIPLSTLTSESTYTSDLSTVYRVAWAGDKTGLLPSGPNTERFHEVIVKGEELCEVRTWECMGGVLAHAVKWMYRKTLETRFAEWCGELKGYGEKRWREERGEISRGGGE</sequence>
<name>A0A6G1IQP1_9PLEO</name>
<dbReference type="EMBL" id="MU005597">
    <property type="protein sequence ID" value="KAF2680261.1"/>
    <property type="molecule type" value="Genomic_DNA"/>
</dbReference>
<evidence type="ECO:0000313" key="2">
    <source>
        <dbReference type="Proteomes" id="UP000799291"/>
    </source>
</evidence>
<organism evidence="1 2">
    <name type="scientific">Lentithecium fluviatile CBS 122367</name>
    <dbReference type="NCBI Taxonomy" id="1168545"/>
    <lineage>
        <taxon>Eukaryota</taxon>
        <taxon>Fungi</taxon>
        <taxon>Dikarya</taxon>
        <taxon>Ascomycota</taxon>
        <taxon>Pezizomycotina</taxon>
        <taxon>Dothideomycetes</taxon>
        <taxon>Pleosporomycetidae</taxon>
        <taxon>Pleosporales</taxon>
        <taxon>Massarineae</taxon>
        <taxon>Lentitheciaceae</taxon>
        <taxon>Lentithecium</taxon>
    </lineage>
</organism>
<gene>
    <name evidence="1" type="ORF">K458DRAFT_421488</name>
</gene>
<keyword evidence="2" id="KW-1185">Reference proteome</keyword>
<dbReference type="InterPro" id="IPR023393">
    <property type="entry name" value="START-like_dom_sf"/>
</dbReference>
<dbReference type="Proteomes" id="UP000799291">
    <property type="component" value="Unassembled WGS sequence"/>
</dbReference>
<evidence type="ECO:0000313" key="1">
    <source>
        <dbReference type="EMBL" id="KAF2680261.1"/>
    </source>
</evidence>
<dbReference type="OrthoDB" id="509124at2759"/>
<protein>
    <submittedName>
        <fullName evidence="1">Uncharacterized protein</fullName>
    </submittedName>
</protein>
<proteinExistence type="predicted"/>
<dbReference type="Gene3D" id="3.30.530.20">
    <property type="match status" value="1"/>
</dbReference>
<accession>A0A6G1IQP1</accession>
<dbReference type="AlphaFoldDB" id="A0A6G1IQP1"/>